<dbReference type="RefSeq" id="WP_152170452.1">
    <property type="nucleotide sequence ID" value="NZ_CP045096.1"/>
</dbReference>
<evidence type="ECO:0000256" key="1">
    <source>
        <dbReference type="SAM" id="MobiDB-lite"/>
    </source>
</evidence>
<dbReference type="EMBL" id="CP045096">
    <property type="protein sequence ID" value="QFQ99015.1"/>
    <property type="molecule type" value="Genomic_DNA"/>
</dbReference>
<gene>
    <name evidence="3" type="ORF">F9278_25910</name>
</gene>
<keyword evidence="2" id="KW-0472">Membrane</keyword>
<accession>A0A5P8K719</accession>
<dbReference type="Proteomes" id="UP000327294">
    <property type="component" value="Chromosome"/>
</dbReference>
<name>A0A5P8K719_9ACTN</name>
<protein>
    <submittedName>
        <fullName evidence="3">Uncharacterized protein</fullName>
    </submittedName>
</protein>
<evidence type="ECO:0000256" key="2">
    <source>
        <dbReference type="SAM" id="Phobius"/>
    </source>
</evidence>
<evidence type="ECO:0000313" key="3">
    <source>
        <dbReference type="EMBL" id="QFQ99015.1"/>
    </source>
</evidence>
<dbReference type="KEGG" id="sphv:F9278_25910"/>
<organism evidence="3 4">
    <name type="scientific">Streptomyces phaeolivaceus</name>
    <dbReference type="NCBI Taxonomy" id="2653200"/>
    <lineage>
        <taxon>Bacteria</taxon>
        <taxon>Bacillati</taxon>
        <taxon>Actinomycetota</taxon>
        <taxon>Actinomycetes</taxon>
        <taxon>Kitasatosporales</taxon>
        <taxon>Streptomycetaceae</taxon>
        <taxon>Streptomyces</taxon>
    </lineage>
</organism>
<feature type="transmembrane region" description="Helical" evidence="2">
    <location>
        <begin position="44"/>
        <end position="63"/>
    </location>
</feature>
<keyword evidence="2" id="KW-1133">Transmembrane helix</keyword>
<proteinExistence type="predicted"/>
<feature type="compositionally biased region" description="Polar residues" evidence="1">
    <location>
        <begin position="103"/>
        <end position="114"/>
    </location>
</feature>
<keyword evidence="2" id="KW-0812">Transmembrane</keyword>
<keyword evidence="4" id="KW-1185">Reference proteome</keyword>
<dbReference type="AlphaFoldDB" id="A0A5P8K719"/>
<evidence type="ECO:0000313" key="4">
    <source>
        <dbReference type="Proteomes" id="UP000327294"/>
    </source>
</evidence>
<sequence length="131" mass="13439">MRGSRRALRLLEAVCAVVAVLYATLLVVATNHDALLITYKNGDLTPTIAVFTAACAVWWGLHLVRSPRRLPALLVGGACAVGLVAVLWSTNHPTADEKHVTPVPSTGGATSQPSADAPGTAPLPASPTAGP</sequence>
<feature type="transmembrane region" description="Helical" evidence="2">
    <location>
        <begin position="70"/>
        <end position="88"/>
    </location>
</feature>
<reference evidence="3 4" key="1">
    <citation type="submission" date="2019-10" db="EMBL/GenBank/DDBJ databases">
        <title>Streptomyces sp. strain GY16 isolated from leaves of Broussonetia papyrifera.</title>
        <authorList>
            <person name="Mo P."/>
        </authorList>
    </citation>
    <scope>NUCLEOTIDE SEQUENCE [LARGE SCALE GENOMIC DNA]</scope>
    <source>
        <strain evidence="3 4">GY16</strain>
    </source>
</reference>
<feature type="transmembrane region" description="Helical" evidence="2">
    <location>
        <begin position="7"/>
        <end position="29"/>
    </location>
</feature>
<feature type="region of interest" description="Disordered" evidence="1">
    <location>
        <begin position="94"/>
        <end position="131"/>
    </location>
</feature>